<comment type="caution">
    <text evidence="1">The sequence shown here is derived from an EMBL/GenBank/DDBJ whole genome shotgun (WGS) entry which is preliminary data.</text>
</comment>
<dbReference type="Proteomes" id="UP000539075">
    <property type="component" value="Unassembled WGS sequence"/>
</dbReference>
<evidence type="ECO:0000313" key="2">
    <source>
        <dbReference type="Proteomes" id="UP000539075"/>
    </source>
</evidence>
<reference evidence="1 2" key="1">
    <citation type="submission" date="2020-08" db="EMBL/GenBank/DDBJ databases">
        <title>Genomic Encyclopedia of Type Strains, Phase IV (KMG-IV): sequencing the most valuable type-strain genomes for metagenomic binning, comparative biology and taxonomic classification.</title>
        <authorList>
            <person name="Goeker M."/>
        </authorList>
    </citation>
    <scope>NUCLEOTIDE SEQUENCE [LARGE SCALE GENOMIC DNA]</scope>
    <source>
        <strain evidence="1 2">DSM 11275</strain>
    </source>
</reference>
<dbReference type="RefSeq" id="WP_183719938.1">
    <property type="nucleotide sequence ID" value="NZ_JACHGO010000005.1"/>
</dbReference>
<keyword evidence="2" id="KW-1185">Reference proteome</keyword>
<evidence type="ECO:0000313" key="1">
    <source>
        <dbReference type="EMBL" id="MBB5143951.1"/>
    </source>
</evidence>
<accession>A0A7W8C1N5</accession>
<protein>
    <submittedName>
        <fullName evidence="1">Uncharacterized protein</fullName>
    </submittedName>
</protein>
<organism evidence="1 2">
    <name type="scientific">Desulfovibrio intestinalis</name>
    <dbReference type="NCBI Taxonomy" id="58621"/>
    <lineage>
        <taxon>Bacteria</taxon>
        <taxon>Pseudomonadati</taxon>
        <taxon>Thermodesulfobacteriota</taxon>
        <taxon>Desulfovibrionia</taxon>
        <taxon>Desulfovibrionales</taxon>
        <taxon>Desulfovibrionaceae</taxon>
        <taxon>Desulfovibrio</taxon>
    </lineage>
</organism>
<sequence length="124" mass="13095">MTFEYGKENRWHDQYFGKNLAVTTGGADTDALAVGQHLGALAITVCANGAVDATSLELTFKESDTENGTFEAPAAALKLTIAGTFVDGQTIGKMLLPDCKSFVKANLKGTATGKVDVFLSYIAR</sequence>
<dbReference type="AlphaFoldDB" id="A0A7W8C1N5"/>
<proteinExistence type="predicted"/>
<dbReference type="EMBL" id="JACHGO010000005">
    <property type="protein sequence ID" value="MBB5143951.1"/>
    <property type="molecule type" value="Genomic_DNA"/>
</dbReference>
<gene>
    <name evidence="1" type="ORF">HNQ38_002051</name>
</gene>
<name>A0A7W8C1N5_9BACT</name>